<evidence type="ECO:0008006" key="2">
    <source>
        <dbReference type="Google" id="ProtNLM"/>
    </source>
</evidence>
<name>X1GF65_9ZZZZ</name>
<dbReference type="EMBL" id="BARU01017060">
    <property type="protein sequence ID" value="GAH55862.1"/>
    <property type="molecule type" value="Genomic_DNA"/>
</dbReference>
<comment type="caution">
    <text evidence="1">The sequence shown here is derived from an EMBL/GenBank/DDBJ whole genome shotgun (WGS) entry which is preliminary data.</text>
</comment>
<dbReference type="AlphaFoldDB" id="X1GF65"/>
<gene>
    <name evidence="1" type="ORF">S03H2_28323</name>
</gene>
<organism evidence="1">
    <name type="scientific">marine sediment metagenome</name>
    <dbReference type="NCBI Taxonomy" id="412755"/>
    <lineage>
        <taxon>unclassified sequences</taxon>
        <taxon>metagenomes</taxon>
        <taxon>ecological metagenomes</taxon>
    </lineage>
</organism>
<sequence>TRNPEVNLLEELNKFMNEDKVYSTWFKKARKTGEVQSCVVNLNSPIKDPYHDGVLIIGDAAWIQEMGNMGAFCCGWKAANALSLALVGDKFEEEAIAGYLKWWNDIFYGQFGDVEFPELSFSKYLSADDIDYLVGLVTKPFPATLDFFELFSGIGDAYVELLPRIQEERPDVYEKLLQMRDAMEEDNKRSAKAGFPNR</sequence>
<protein>
    <recommendedName>
        <fullName evidence="2">FAD-binding domain-containing protein</fullName>
    </recommendedName>
</protein>
<dbReference type="InterPro" id="IPR036188">
    <property type="entry name" value="FAD/NAD-bd_sf"/>
</dbReference>
<feature type="non-terminal residue" evidence="1">
    <location>
        <position position="1"/>
    </location>
</feature>
<evidence type="ECO:0000313" key="1">
    <source>
        <dbReference type="EMBL" id="GAH55862.1"/>
    </source>
</evidence>
<accession>X1GF65</accession>
<dbReference type="Gene3D" id="3.50.50.60">
    <property type="entry name" value="FAD/NAD(P)-binding domain"/>
    <property type="match status" value="1"/>
</dbReference>
<reference evidence="1" key="1">
    <citation type="journal article" date="2014" name="Front. Microbiol.">
        <title>High frequency of phylogenetically diverse reductive dehalogenase-homologous genes in deep subseafloor sedimentary metagenomes.</title>
        <authorList>
            <person name="Kawai M."/>
            <person name="Futagami T."/>
            <person name="Toyoda A."/>
            <person name="Takaki Y."/>
            <person name="Nishi S."/>
            <person name="Hori S."/>
            <person name="Arai W."/>
            <person name="Tsubouchi T."/>
            <person name="Morono Y."/>
            <person name="Uchiyama I."/>
            <person name="Ito T."/>
            <person name="Fujiyama A."/>
            <person name="Inagaki F."/>
            <person name="Takami H."/>
        </authorList>
    </citation>
    <scope>NUCLEOTIDE SEQUENCE</scope>
    <source>
        <strain evidence="1">Expedition CK06-06</strain>
    </source>
</reference>
<proteinExistence type="predicted"/>